<keyword evidence="3" id="KW-1185">Reference proteome</keyword>
<evidence type="ECO:0000313" key="2">
    <source>
        <dbReference type="EMBL" id="MUN61583.1"/>
    </source>
</evidence>
<dbReference type="Pfam" id="PF13481">
    <property type="entry name" value="AAA_25"/>
    <property type="match status" value="1"/>
</dbReference>
<gene>
    <name evidence="2" type="ORF">GMA12_00160</name>
</gene>
<evidence type="ECO:0000256" key="1">
    <source>
        <dbReference type="SAM" id="MobiDB-lite"/>
    </source>
</evidence>
<feature type="region of interest" description="Disordered" evidence="1">
    <location>
        <begin position="1"/>
        <end position="20"/>
    </location>
</feature>
<reference evidence="2 3" key="1">
    <citation type="submission" date="2019-12" db="EMBL/GenBank/DDBJ databases">
        <authorList>
            <person name="Shi Y."/>
        </authorList>
    </citation>
    <scope>NUCLEOTIDE SEQUENCE [LARGE SCALE GENOMIC DNA]</scope>
    <source>
        <strain evidence="2 3">JCM 17929</strain>
    </source>
</reference>
<organism evidence="2 3">
    <name type="scientific">Kocuria sediminis</name>
    <dbReference type="NCBI Taxonomy" id="1038857"/>
    <lineage>
        <taxon>Bacteria</taxon>
        <taxon>Bacillati</taxon>
        <taxon>Actinomycetota</taxon>
        <taxon>Actinomycetes</taxon>
        <taxon>Micrococcales</taxon>
        <taxon>Micrococcaceae</taxon>
        <taxon>Kocuria</taxon>
    </lineage>
</organism>
<accession>A0A6N8GK06</accession>
<dbReference type="EMBL" id="WOGU01000001">
    <property type="protein sequence ID" value="MUN61583.1"/>
    <property type="molecule type" value="Genomic_DNA"/>
</dbReference>
<name>A0A6N8GK06_9MICC</name>
<comment type="caution">
    <text evidence="2">The sequence shown here is derived from an EMBL/GenBank/DDBJ whole genome shotgun (WGS) entry which is preliminary data.</text>
</comment>
<dbReference type="AlphaFoldDB" id="A0A6N8GK06"/>
<evidence type="ECO:0000313" key="3">
    <source>
        <dbReference type="Proteomes" id="UP000436989"/>
    </source>
</evidence>
<dbReference type="InterPro" id="IPR027417">
    <property type="entry name" value="P-loop_NTPase"/>
</dbReference>
<sequence length="373" mass="40668">MNDLHERLPAELEQYQPEEQERSTWARIDLSSVLDGTFVAPEPELMARTDGHCLLYPGKVHSFQGESESGKSMLAQAEAARAIQDGGHVLYLDFESDQATVVGRLLLMGCAPGQILMQFDYRRPDAPLGDAAAAAEWAELTRTPYMLAVIDGVTEAFSVQGVNSLDNDEVTKWGRAVPRRLAERTGAAVVVVDHVTKNRETAGRFAIGAQAKMSYLTGASYGVEVTEPLGVGMRGVLSIRIGKDRPGRVRPQSGKFRKSDRTQEAAVAVIDSTDPECIEYTLEPPQDGQESDGKGSEGFRPTALMERVSRAFEDAGRPLTSKAVRAVVIGKAAYVTQATQILEAEGYIRRPSPNAPLVLIRSYRETDEMEGTP</sequence>
<dbReference type="Proteomes" id="UP000436989">
    <property type="component" value="Unassembled WGS sequence"/>
</dbReference>
<feature type="compositionally biased region" description="Basic and acidic residues" evidence="1">
    <location>
        <begin position="1"/>
        <end position="10"/>
    </location>
</feature>
<proteinExistence type="predicted"/>
<dbReference type="RefSeq" id="WP_162459262.1">
    <property type="nucleotide sequence ID" value="NZ_WOGU01000001.1"/>
</dbReference>
<dbReference type="SUPFAM" id="SSF52540">
    <property type="entry name" value="P-loop containing nucleoside triphosphate hydrolases"/>
    <property type="match status" value="1"/>
</dbReference>
<protein>
    <submittedName>
        <fullName evidence="2">AAA family ATPase</fullName>
    </submittedName>
</protein>
<dbReference type="Gene3D" id="3.40.50.300">
    <property type="entry name" value="P-loop containing nucleotide triphosphate hydrolases"/>
    <property type="match status" value="1"/>
</dbReference>